<gene>
    <name evidence="2" type="ORF">JX360_03300</name>
</gene>
<organism evidence="2 3">
    <name type="scientific">Thermostichus vulcanus str. 'Rupite'</name>
    <dbReference type="NCBI Taxonomy" id="2813851"/>
    <lineage>
        <taxon>Bacteria</taxon>
        <taxon>Bacillati</taxon>
        <taxon>Cyanobacteriota</taxon>
        <taxon>Cyanophyceae</taxon>
        <taxon>Thermostichales</taxon>
        <taxon>Thermostichaceae</taxon>
        <taxon>Thermostichus</taxon>
    </lineage>
</organism>
<dbReference type="CDD" id="cd06260">
    <property type="entry name" value="DUF820-like"/>
    <property type="match status" value="1"/>
</dbReference>
<proteinExistence type="predicted"/>
<dbReference type="PANTHER" id="PTHR34107:SF2">
    <property type="entry name" value="SLL0888 PROTEIN"/>
    <property type="match status" value="1"/>
</dbReference>
<dbReference type="Proteomes" id="UP000830835">
    <property type="component" value="Unassembled WGS sequence"/>
</dbReference>
<dbReference type="InterPro" id="IPR012296">
    <property type="entry name" value="Nuclease_put_TT1808"/>
</dbReference>
<evidence type="ECO:0000313" key="2">
    <source>
        <dbReference type="EMBL" id="MCJ2541940.1"/>
    </source>
</evidence>
<keyword evidence="2" id="KW-0378">Hydrolase</keyword>
<feature type="domain" description="Putative restriction endonuclease" evidence="1">
    <location>
        <begin position="19"/>
        <end position="195"/>
    </location>
</feature>
<dbReference type="RefSeq" id="WP_244349153.1">
    <property type="nucleotide sequence ID" value="NZ_JAFIRA010000005.1"/>
</dbReference>
<sequence length="212" mass="23431">MALATGSTLTTESDHLTLAEYLTYADGSDIRYELVAGELVPMALPTGRHTEIQKFLSRVFDAEISRQQLAWTTVQGGLGVQSPRGNRWDTVRIPDVVVLTEEQWQGLQGREALIRLNEPPPLLVVEVVSESSRASDYRAKRAEYSVLGIGEYWIVDPLEEKVSLLLLHEGWYDPLELKGSDAVKSELFPGLELRAEQILAADSSYSGKATGS</sequence>
<dbReference type="Gene3D" id="3.90.1570.10">
    <property type="entry name" value="tt1808, chain A"/>
    <property type="match status" value="1"/>
</dbReference>
<keyword evidence="3" id="KW-1185">Reference proteome</keyword>
<dbReference type="InterPro" id="IPR008538">
    <property type="entry name" value="Uma2"/>
</dbReference>
<dbReference type="Pfam" id="PF05685">
    <property type="entry name" value="Uma2"/>
    <property type="match status" value="1"/>
</dbReference>
<keyword evidence="2" id="KW-0540">Nuclease</keyword>
<name>A0ABT0C833_THEVL</name>
<accession>A0ABT0C833</accession>
<dbReference type="PANTHER" id="PTHR34107">
    <property type="entry name" value="SLL0198 PROTEIN-RELATED"/>
    <property type="match status" value="1"/>
</dbReference>
<keyword evidence="2" id="KW-0255">Endonuclease</keyword>
<protein>
    <submittedName>
        <fullName evidence="2">Uma2 family endonuclease</fullName>
    </submittedName>
</protein>
<dbReference type="SUPFAM" id="SSF52980">
    <property type="entry name" value="Restriction endonuclease-like"/>
    <property type="match status" value="1"/>
</dbReference>
<evidence type="ECO:0000259" key="1">
    <source>
        <dbReference type="Pfam" id="PF05685"/>
    </source>
</evidence>
<dbReference type="InterPro" id="IPR011335">
    <property type="entry name" value="Restrct_endonuc-II-like"/>
</dbReference>
<comment type="caution">
    <text evidence="2">The sequence shown here is derived from an EMBL/GenBank/DDBJ whole genome shotgun (WGS) entry which is preliminary data.</text>
</comment>
<dbReference type="GO" id="GO:0004519">
    <property type="term" value="F:endonuclease activity"/>
    <property type="evidence" value="ECO:0007669"/>
    <property type="project" value="UniProtKB-KW"/>
</dbReference>
<reference evidence="2" key="1">
    <citation type="submission" date="2021-02" db="EMBL/GenBank/DDBJ databases">
        <title>The CRISPR/cas machinery reduction and long-range gene transfer in the hot spring cyanobacterium Synechococcus.</title>
        <authorList>
            <person name="Dvorak P."/>
            <person name="Jahodarova E."/>
            <person name="Hasler P."/>
            <person name="Poulickova A."/>
        </authorList>
    </citation>
    <scope>NUCLEOTIDE SEQUENCE</scope>
    <source>
        <strain evidence="2">Rupite</strain>
    </source>
</reference>
<dbReference type="EMBL" id="JAFIRA010000005">
    <property type="protein sequence ID" value="MCJ2541940.1"/>
    <property type="molecule type" value="Genomic_DNA"/>
</dbReference>
<evidence type="ECO:0000313" key="3">
    <source>
        <dbReference type="Proteomes" id="UP000830835"/>
    </source>
</evidence>